<dbReference type="EMBL" id="FN596747">
    <property type="protein sequence ID" value="CBI39901.3"/>
    <property type="molecule type" value="Genomic_DNA"/>
</dbReference>
<sequence>MISIIIQTSFNMCVCECKENNKDKKVR</sequence>
<dbReference type="PaxDb" id="29760-VIT_19s0015g02250.t01"/>
<name>D7UAY6_VITVI</name>
<dbReference type="HOGENOM" id="CLU_3415651_0_0_1"/>
<dbReference type="InParanoid" id="D7UAY6"/>
<reference evidence="2" key="1">
    <citation type="journal article" date="2007" name="Nature">
        <title>The grapevine genome sequence suggests ancestral hexaploidization in major angiosperm phyla.</title>
        <authorList>
            <consortium name="The French-Italian Public Consortium for Grapevine Genome Characterization."/>
            <person name="Jaillon O."/>
            <person name="Aury J.-M."/>
            <person name="Noel B."/>
            <person name="Policriti A."/>
            <person name="Clepet C."/>
            <person name="Casagrande A."/>
            <person name="Choisne N."/>
            <person name="Aubourg S."/>
            <person name="Vitulo N."/>
            <person name="Jubin C."/>
            <person name="Vezzi A."/>
            <person name="Legeai F."/>
            <person name="Hugueney P."/>
            <person name="Dasilva C."/>
            <person name="Horner D."/>
            <person name="Mica E."/>
            <person name="Jublot D."/>
            <person name="Poulain J."/>
            <person name="Bruyere C."/>
            <person name="Billault A."/>
            <person name="Segurens B."/>
            <person name="Gouyvenoux M."/>
            <person name="Ugarte E."/>
            <person name="Cattonaro F."/>
            <person name="Anthouard V."/>
            <person name="Vico V."/>
            <person name="Del Fabbro C."/>
            <person name="Alaux M."/>
            <person name="Di Gaspero G."/>
            <person name="Dumas V."/>
            <person name="Felice N."/>
            <person name="Paillard S."/>
            <person name="Juman I."/>
            <person name="Moroldo M."/>
            <person name="Scalabrin S."/>
            <person name="Canaguier A."/>
            <person name="Le Clainche I."/>
            <person name="Malacrida G."/>
            <person name="Durand E."/>
            <person name="Pesole G."/>
            <person name="Laucou V."/>
            <person name="Chatelet P."/>
            <person name="Merdinoglu D."/>
            <person name="Delledonne M."/>
            <person name="Pezzotti M."/>
            <person name="Lecharny A."/>
            <person name="Scarpelli C."/>
            <person name="Artiguenave F."/>
            <person name="Pe M.E."/>
            <person name="Valle G."/>
            <person name="Morgante M."/>
            <person name="Caboche M."/>
            <person name="Adam-Blondon A.-F."/>
            <person name="Weissenbach J."/>
            <person name="Quetier F."/>
            <person name="Wincker P."/>
        </authorList>
    </citation>
    <scope>NUCLEOTIDE SEQUENCE [LARGE SCALE GENOMIC DNA]</scope>
    <source>
        <strain evidence="2">cv. Pinot noir / PN40024</strain>
    </source>
</reference>
<dbReference type="STRING" id="29760.D7UAY6"/>
<proteinExistence type="predicted"/>
<protein>
    <submittedName>
        <fullName evidence="1">Uncharacterized protein</fullName>
    </submittedName>
</protein>
<dbReference type="AlphaFoldDB" id="D7UAY6"/>
<organism evidence="1 2">
    <name type="scientific">Vitis vinifera</name>
    <name type="common">Grape</name>
    <dbReference type="NCBI Taxonomy" id="29760"/>
    <lineage>
        <taxon>Eukaryota</taxon>
        <taxon>Viridiplantae</taxon>
        <taxon>Streptophyta</taxon>
        <taxon>Embryophyta</taxon>
        <taxon>Tracheophyta</taxon>
        <taxon>Spermatophyta</taxon>
        <taxon>Magnoliopsida</taxon>
        <taxon>eudicotyledons</taxon>
        <taxon>Gunneridae</taxon>
        <taxon>Pentapetalae</taxon>
        <taxon>rosids</taxon>
        <taxon>Vitales</taxon>
        <taxon>Vitaceae</taxon>
        <taxon>Viteae</taxon>
        <taxon>Vitis</taxon>
    </lineage>
</organism>
<evidence type="ECO:0000313" key="2">
    <source>
        <dbReference type="Proteomes" id="UP000009183"/>
    </source>
</evidence>
<gene>
    <name evidence="1" type="ordered locus">VIT_19s0015g02250</name>
</gene>
<evidence type="ECO:0000313" key="1">
    <source>
        <dbReference type="EMBL" id="CBI39901.3"/>
    </source>
</evidence>
<keyword evidence="2" id="KW-1185">Reference proteome</keyword>
<dbReference type="Proteomes" id="UP000009183">
    <property type="component" value="Chromosome 19"/>
</dbReference>
<accession>D7UAY6</accession>